<dbReference type="InterPro" id="IPR000725">
    <property type="entry name" value="Olfact_rcpt"/>
</dbReference>
<feature type="transmembrane region" description="Helical" evidence="13">
    <location>
        <begin position="279"/>
        <end position="298"/>
    </location>
</feature>
<gene>
    <name evidence="15" type="primary">LOC115642834</name>
</gene>
<evidence type="ECO:0000313" key="15">
    <source>
        <dbReference type="Ensembl" id="ENSGEVP00005020234.1"/>
    </source>
</evidence>
<dbReference type="PANTHER" id="PTHR26452">
    <property type="entry name" value="OLFACTORY RECEPTOR"/>
    <property type="match status" value="1"/>
</dbReference>
<keyword evidence="10" id="KW-0325">Glycoprotein</keyword>
<keyword evidence="8 13" id="KW-0472">Membrane</keyword>
<dbReference type="InterPro" id="IPR000276">
    <property type="entry name" value="GPCR_Rhodpsn"/>
</dbReference>
<dbReference type="PRINTS" id="PR00237">
    <property type="entry name" value="GPCRRHODOPSN"/>
</dbReference>
<feature type="domain" description="G-protein coupled receptors family 1 profile" evidence="14">
    <location>
        <begin position="47"/>
        <end position="296"/>
    </location>
</feature>
<keyword evidence="9 12" id="KW-0675">Receptor</keyword>
<dbReference type="InterPro" id="IPR050516">
    <property type="entry name" value="Olfactory_GPCR"/>
</dbReference>
<dbReference type="Pfam" id="PF13853">
    <property type="entry name" value="7tm_4"/>
    <property type="match status" value="1"/>
</dbReference>
<keyword evidence="4 12" id="KW-0812">Transmembrane</keyword>
<evidence type="ECO:0000256" key="2">
    <source>
        <dbReference type="ARBA" id="ARBA00022475"/>
    </source>
</evidence>
<name>A0A8C4Y515_9SAUR</name>
<evidence type="ECO:0000256" key="9">
    <source>
        <dbReference type="ARBA" id="ARBA00023170"/>
    </source>
</evidence>
<evidence type="ECO:0000256" key="7">
    <source>
        <dbReference type="ARBA" id="ARBA00023040"/>
    </source>
</evidence>
<evidence type="ECO:0000256" key="13">
    <source>
        <dbReference type="RuleBase" id="RU363047"/>
    </source>
</evidence>
<dbReference type="AlphaFoldDB" id="A0A8C4Y515"/>
<evidence type="ECO:0000256" key="3">
    <source>
        <dbReference type="ARBA" id="ARBA00022606"/>
    </source>
</evidence>
<protein>
    <recommendedName>
        <fullName evidence="13">Olfactory receptor</fullName>
    </recommendedName>
</protein>
<accession>A0A8C4Y515</accession>
<dbReference type="PROSITE" id="PS50262">
    <property type="entry name" value="G_PROTEIN_RECEP_F1_2"/>
    <property type="match status" value="1"/>
</dbReference>
<evidence type="ECO:0000256" key="4">
    <source>
        <dbReference type="ARBA" id="ARBA00022692"/>
    </source>
</evidence>
<dbReference type="OrthoDB" id="5967130at2759"/>
<feature type="transmembrane region" description="Helical" evidence="13">
    <location>
        <begin position="146"/>
        <end position="174"/>
    </location>
</feature>
<feature type="transmembrane region" description="Helical" evidence="13">
    <location>
        <begin position="31"/>
        <end position="54"/>
    </location>
</feature>
<proteinExistence type="inferred from homology"/>
<dbReference type="GO" id="GO:0004984">
    <property type="term" value="F:olfactory receptor activity"/>
    <property type="evidence" value="ECO:0007669"/>
    <property type="project" value="InterPro"/>
</dbReference>
<evidence type="ECO:0000256" key="1">
    <source>
        <dbReference type="ARBA" id="ARBA00004651"/>
    </source>
</evidence>
<keyword evidence="3 13" id="KW-0716">Sensory transduction</keyword>
<keyword evidence="7 12" id="KW-0297">G-protein coupled receptor</keyword>
<dbReference type="Proteomes" id="UP000694390">
    <property type="component" value="Unassembled WGS sequence"/>
</dbReference>
<comment type="similarity">
    <text evidence="12">Belongs to the G-protein coupled receptor 1 family.</text>
</comment>
<dbReference type="Gene3D" id="1.20.1070.10">
    <property type="entry name" value="Rhodopsin 7-helix transmembrane proteins"/>
    <property type="match status" value="1"/>
</dbReference>
<feature type="transmembrane region" description="Helical" evidence="13">
    <location>
        <begin position="66"/>
        <end position="84"/>
    </location>
</feature>
<keyword evidence="16" id="KW-1185">Reference proteome</keyword>
<comment type="subcellular location">
    <subcellularLocation>
        <location evidence="1 13">Cell membrane</location>
        <topology evidence="1 13">Multi-pass membrane protein</topology>
    </subcellularLocation>
</comment>
<evidence type="ECO:0000256" key="8">
    <source>
        <dbReference type="ARBA" id="ARBA00023136"/>
    </source>
</evidence>
<dbReference type="Ensembl" id="ENSGEVT00005021250.1">
    <property type="protein sequence ID" value="ENSGEVP00005020234.1"/>
    <property type="gene ID" value="ENSGEVG00005014363.1"/>
</dbReference>
<keyword evidence="11 12" id="KW-0807">Transducer</keyword>
<evidence type="ECO:0000259" key="14">
    <source>
        <dbReference type="PROSITE" id="PS50262"/>
    </source>
</evidence>
<evidence type="ECO:0000256" key="6">
    <source>
        <dbReference type="ARBA" id="ARBA00022989"/>
    </source>
</evidence>
<evidence type="ECO:0000256" key="10">
    <source>
        <dbReference type="ARBA" id="ARBA00023180"/>
    </source>
</evidence>
<keyword evidence="5 13" id="KW-0552">Olfaction</keyword>
<dbReference type="GO" id="GO:0004930">
    <property type="term" value="F:G protein-coupled receptor activity"/>
    <property type="evidence" value="ECO:0007669"/>
    <property type="project" value="UniProtKB-KW"/>
</dbReference>
<evidence type="ECO:0000313" key="16">
    <source>
        <dbReference type="Proteomes" id="UP000694390"/>
    </source>
</evidence>
<evidence type="ECO:0000256" key="11">
    <source>
        <dbReference type="ARBA" id="ARBA00023224"/>
    </source>
</evidence>
<organism evidence="15 16">
    <name type="scientific">Gopherus evgoodei</name>
    <name type="common">Goodes thornscrub tortoise</name>
    <dbReference type="NCBI Taxonomy" id="1825980"/>
    <lineage>
        <taxon>Eukaryota</taxon>
        <taxon>Metazoa</taxon>
        <taxon>Chordata</taxon>
        <taxon>Craniata</taxon>
        <taxon>Vertebrata</taxon>
        <taxon>Euteleostomi</taxon>
        <taxon>Archelosauria</taxon>
        <taxon>Testudinata</taxon>
        <taxon>Testudines</taxon>
        <taxon>Cryptodira</taxon>
        <taxon>Durocryptodira</taxon>
        <taxon>Testudinoidea</taxon>
        <taxon>Testudinidae</taxon>
        <taxon>Gopherus</taxon>
    </lineage>
</organism>
<dbReference type="PRINTS" id="PR00245">
    <property type="entry name" value="OLFACTORYR"/>
</dbReference>
<dbReference type="CDD" id="cd15911">
    <property type="entry name" value="7tmA_OR11A-like"/>
    <property type="match status" value="1"/>
</dbReference>
<dbReference type="InterPro" id="IPR017452">
    <property type="entry name" value="GPCR_Rhodpsn_7TM"/>
</dbReference>
<dbReference type="GO" id="GO:0005886">
    <property type="term" value="C:plasma membrane"/>
    <property type="evidence" value="ECO:0007669"/>
    <property type="project" value="UniProtKB-SubCell"/>
</dbReference>
<feature type="transmembrane region" description="Helical" evidence="13">
    <location>
        <begin position="244"/>
        <end position="267"/>
    </location>
</feature>
<evidence type="ECO:0000256" key="12">
    <source>
        <dbReference type="RuleBase" id="RU000688"/>
    </source>
</evidence>
<feature type="transmembrane region" description="Helical" evidence="13">
    <location>
        <begin position="200"/>
        <end position="232"/>
    </location>
</feature>
<reference evidence="15" key="2">
    <citation type="submission" date="2025-09" db="UniProtKB">
        <authorList>
            <consortium name="Ensembl"/>
        </authorList>
    </citation>
    <scope>IDENTIFICATION</scope>
</reference>
<dbReference type="SUPFAM" id="SSF81321">
    <property type="entry name" value="Family A G protein-coupled receptor-like"/>
    <property type="match status" value="1"/>
</dbReference>
<reference evidence="15" key="1">
    <citation type="submission" date="2025-08" db="UniProtKB">
        <authorList>
            <consortium name="Ensembl"/>
        </authorList>
    </citation>
    <scope>IDENTIFICATION</scope>
</reference>
<keyword evidence="6 13" id="KW-1133">Transmembrane helix</keyword>
<keyword evidence="2 13" id="KW-1003">Cell membrane</keyword>
<sequence length="320" mass="36201">MHLIDKAEEDNRTIITEFILLGFGNLPGLQVLLFLVFLVIYIVTMSGNTLIIALVVTDQHLHTPMYFFLGNLSCLETCYILTILPRLLASLLTGDRTISVSGCFAQFHCFVCFITTECYLLAVMSYDRYLAICKPLHYAALMNNRLCLQLVVGSWISGFLSCVIMMCFMLQLTFCGPNEIDHFFCDFSPMLKLSCSDTSMITLISFIFASINAPCPFLLTVTSYVCIIATILRIPSITVRQKAFSTCSSHLIVVAVFYGTLMTVYLLPKTNTLKALNKVFSVFYTVLTPMLNPLIYSLRNKEVKEALRKVIIIRKYMFLK</sequence>
<dbReference type="GeneTree" id="ENSGT01150000286948"/>
<dbReference type="PROSITE" id="PS00237">
    <property type="entry name" value="G_PROTEIN_RECEP_F1_1"/>
    <property type="match status" value="1"/>
</dbReference>
<evidence type="ECO:0000256" key="5">
    <source>
        <dbReference type="ARBA" id="ARBA00022725"/>
    </source>
</evidence>
<dbReference type="FunFam" id="1.20.1070.10:FF:000010">
    <property type="entry name" value="Olfactory receptor"/>
    <property type="match status" value="1"/>
</dbReference>
<feature type="transmembrane region" description="Helical" evidence="13">
    <location>
        <begin position="104"/>
        <end position="126"/>
    </location>
</feature>